<dbReference type="SUPFAM" id="SSF56784">
    <property type="entry name" value="HAD-like"/>
    <property type="match status" value="1"/>
</dbReference>
<feature type="transmembrane region" description="Helical" evidence="17">
    <location>
        <begin position="1055"/>
        <end position="1079"/>
    </location>
</feature>
<evidence type="ECO:0000256" key="5">
    <source>
        <dbReference type="ARBA" id="ARBA00022723"/>
    </source>
</evidence>
<keyword evidence="9" id="KW-0460">Magnesium</keyword>
<feature type="transmembrane region" description="Helical" evidence="17">
    <location>
        <begin position="373"/>
        <end position="398"/>
    </location>
</feature>
<evidence type="ECO:0000313" key="20">
    <source>
        <dbReference type="Proteomes" id="UP000663853"/>
    </source>
</evidence>
<evidence type="ECO:0000256" key="3">
    <source>
        <dbReference type="ARBA" id="ARBA00022448"/>
    </source>
</evidence>
<feature type="transmembrane region" description="Helical" evidence="17">
    <location>
        <begin position="666"/>
        <end position="687"/>
    </location>
</feature>
<feature type="domain" description="HMA" evidence="18">
    <location>
        <begin position="120"/>
        <end position="186"/>
    </location>
</feature>
<dbReference type="NCBIfam" id="TIGR01525">
    <property type="entry name" value="ATPase-IB_hvy"/>
    <property type="match status" value="1"/>
</dbReference>
<dbReference type="Gene3D" id="2.70.150.10">
    <property type="entry name" value="Calcium-transporting ATPase, cytoplasmic transduction domain A"/>
    <property type="match status" value="1"/>
</dbReference>
<feature type="transmembrane region" description="Helical" evidence="17">
    <location>
        <begin position="418"/>
        <end position="439"/>
    </location>
</feature>
<evidence type="ECO:0000256" key="14">
    <source>
        <dbReference type="ARBA" id="ARBA00023136"/>
    </source>
</evidence>
<dbReference type="InterPro" id="IPR006121">
    <property type="entry name" value="HMA_dom"/>
</dbReference>
<dbReference type="InterPro" id="IPR008250">
    <property type="entry name" value="ATPase_P-typ_transduc_dom_A_sf"/>
</dbReference>
<dbReference type="Pfam" id="PF00702">
    <property type="entry name" value="Hydrolase"/>
    <property type="match status" value="1"/>
</dbReference>
<keyword evidence="7" id="KW-0547">Nucleotide-binding</keyword>
<dbReference type="InterPro" id="IPR044492">
    <property type="entry name" value="P_typ_ATPase_HD_dom"/>
</dbReference>
<evidence type="ECO:0000256" key="17">
    <source>
        <dbReference type="SAM" id="Phobius"/>
    </source>
</evidence>
<dbReference type="Gene3D" id="3.30.70.100">
    <property type="match status" value="3"/>
</dbReference>
<keyword evidence="3" id="KW-0813">Transport</keyword>
<comment type="subcellular location">
    <subcellularLocation>
        <location evidence="1">Endomembrane system</location>
        <topology evidence="1">Multi-pass membrane protein</topology>
    </subcellularLocation>
</comment>
<evidence type="ECO:0000256" key="2">
    <source>
        <dbReference type="ARBA" id="ARBA00006024"/>
    </source>
</evidence>
<feature type="transmembrane region" description="Helical" evidence="17">
    <location>
        <begin position="459"/>
        <end position="483"/>
    </location>
</feature>
<dbReference type="InterPro" id="IPR036163">
    <property type="entry name" value="HMA_dom_sf"/>
</dbReference>
<feature type="region of interest" description="Disordered" evidence="16">
    <location>
        <begin position="1302"/>
        <end position="1345"/>
    </location>
</feature>
<dbReference type="PRINTS" id="PR00119">
    <property type="entry name" value="CATATPASE"/>
</dbReference>
<dbReference type="InterPro" id="IPR023298">
    <property type="entry name" value="ATPase_P-typ_TM_dom_sf"/>
</dbReference>
<dbReference type="InterPro" id="IPR036412">
    <property type="entry name" value="HAD-like_sf"/>
</dbReference>
<evidence type="ECO:0000256" key="8">
    <source>
        <dbReference type="ARBA" id="ARBA00022840"/>
    </source>
</evidence>
<evidence type="ECO:0000256" key="13">
    <source>
        <dbReference type="ARBA" id="ARBA00023065"/>
    </source>
</evidence>
<dbReference type="GO" id="GO:0016887">
    <property type="term" value="F:ATP hydrolysis activity"/>
    <property type="evidence" value="ECO:0007669"/>
    <property type="project" value="InterPro"/>
</dbReference>
<evidence type="ECO:0000256" key="15">
    <source>
        <dbReference type="ARBA" id="ARBA00024336"/>
    </source>
</evidence>
<dbReference type="EMBL" id="CAJMXA010003593">
    <property type="protein sequence ID" value="CAE6505777.1"/>
    <property type="molecule type" value="Genomic_DNA"/>
</dbReference>
<dbReference type="Gene3D" id="3.40.1110.10">
    <property type="entry name" value="Calcium-transporting ATPase, cytoplasmic domain N"/>
    <property type="match status" value="1"/>
</dbReference>
<dbReference type="PANTHER" id="PTHR43520:SF32">
    <property type="entry name" value="COPPER RESISTANCE P-TYPE ATPASE (EUROFUNG)"/>
    <property type="match status" value="1"/>
</dbReference>
<keyword evidence="12" id="KW-0186">Copper</keyword>
<protein>
    <recommendedName>
        <fullName evidence="18">HMA domain-containing protein</fullName>
    </recommendedName>
</protein>
<dbReference type="GO" id="GO:0016020">
    <property type="term" value="C:membrane"/>
    <property type="evidence" value="ECO:0007669"/>
    <property type="project" value="UniProtKB-SubCell"/>
</dbReference>
<dbReference type="InterPro" id="IPR059000">
    <property type="entry name" value="ATPase_P-type_domA"/>
</dbReference>
<dbReference type="GO" id="GO:0043682">
    <property type="term" value="F:P-type divalent copper transporter activity"/>
    <property type="evidence" value="ECO:0007669"/>
    <property type="project" value="TreeGrafter"/>
</dbReference>
<dbReference type="Pfam" id="PF10257">
    <property type="entry name" value="RAI16-like"/>
    <property type="match status" value="1"/>
</dbReference>
<keyword evidence="10" id="KW-1278">Translocase</keyword>
<evidence type="ECO:0000256" key="10">
    <source>
        <dbReference type="ARBA" id="ARBA00022967"/>
    </source>
</evidence>
<dbReference type="SUPFAM" id="SSF81660">
    <property type="entry name" value="Metal cation-transporting ATPase, ATP-binding domain N"/>
    <property type="match status" value="1"/>
</dbReference>
<dbReference type="PROSITE" id="PS00154">
    <property type="entry name" value="ATPASE_E1_E2"/>
    <property type="match status" value="1"/>
</dbReference>
<dbReference type="GO" id="GO:0005507">
    <property type="term" value="F:copper ion binding"/>
    <property type="evidence" value="ECO:0007669"/>
    <property type="project" value="InterPro"/>
</dbReference>
<feature type="compositionally biased region" description="Pro residues" evidence="16">
    <location>
        <begin position="1986"/>
        <end position="1997"/>
    </location>
</feature>
<feature type="transmembrane region" description="Helical" evidence="17">
    <location>
        <begin position="707"/>
        <end position="730"/>
    </location>
</feature>
<dbReference type="Pfam" id="PF00122">
    <property type="entry name" value="E1-E2_ATPase"/>
    <property type="match status" value="1"/>
</dbReference>
<feature type="region of interest" description="Disordered" evidence="16">
    <location>
        <begin position="1884"/>
        <end position="1903"/>
    </location>
</feature>
<evidence type="ECO:0000256" key="6">
    <source>
        <dbReference type="ARBA" id="ARBA00022737"/>
    </source>
</evidence>
<organism evidence="19 20">
    <name type="scientific">Rhizoctonia solani</name>
    <dbReference type="NCBI Taxonomy" id="456999"/>
    <lineage>
        <taxon>Eukaryota</taxon>
        <taxon>Fungi</taxon>
        <taxon>Dikarya</taxon>
        <taxon>Basidiomycota</taxon>
        <taxon>Agaricomycotina</taxon>
        <taxon>Agaricomycetes</taxon>
        <taxon>Cantharellales</taxon>
        <taxon>Ceratobasidiaceae</taxon>
        <taxon>Rhizoctonia</taxon>
    </lineage>
</organism>
<dbReference type="InterPro" id="IPR019384">
    <property type="entry name" value="FHIP"/>
</dbReference>
<dbReference type="InterPro" id="IPR001757">
    <property type="entry name" value="P_typ_ATPase"/>
</dbReference>
<keyword evidence="13" id="KW-0406">Ion transport</keyword>
<proteinExistence type="inferred from homology"/>
<dbReference type="NCBIfam" id="TIGR01494">
    <property type="entry name" value="ATPase_P-type"/>
    <property type="match status" value="1"/>
</dbReference>
<dbReference type="PROSITE" id="PS01047">
    <property type="entry name" value="HMA_1"/>
    <property type="match status" value="2"/>
</dbReference>
<reference evidence="19" key="1">
    <citation type="submission" date="2021-01" db="EMBL/GenBank/DDBJ databases">
        <authorList>
            <person name="Kaushik A."/>
        </authorList>
    </citation>
    <scope>NUCLEOTIDE SEQUENCE</scope>
    <source>
        <strain evidence="19">AG6-10EEA</strain>
    </source>
</reference>
<evidence type="ECO:0000313" key="19">
    <source>
        <dbReference type="EMBL" id="CAE6505777.1"/>
    </source>
</evidence>
<dbReference type="Proteomes" id="UP000663853">
    <property type="component" value="Unassembled WGS sequence"/>
</dbReference>
<dbReference type="InterPro" id="IPR006122">
    <property type="entry name" value="HMA_Cu_ion-bd"/>
</dbReference>
<feature type="compositionally biased region" description="Acidic residues" evidence="16">
    <location>
        <begin position="1302"/>
        <end position="1316"/>
    </location>
</feature>
<dbReference type="Pfam" id="PF00403">
    <property type="entry name" value="HMA"/>
    <property type="match status" value="3"/>
</dbReference>
<dbReference type="InterPro" id="IPR017969">
    <property type="entry name" value="Heavy-metal-associated_CS"/>
</dbReference>
<keyword evidence="5" id="KW-0479">Metal-binding</keyword>
<dbReference type="PANTHER" id="PTHR43520">
    <property type="entry name" value="ATP7, ISOFORM B"/>
    <property type="match status" value="1"/>
</dbReference>
<name>A0A8H3HGB9_9AGAM</name>
<dbReference type="InterPro" id="IPR027256">
    <property type="entry name" value="P-typ_ATPase_IB"/>
</dbReference>
<accession>A0A8H3HGB9</accession>
<dbReference type="FunFam" id="3.30.70.100:FF:000001">
    <property type="entry name" value="ATPase copper transporting beta"/>
    <property type="match status" value="2"/>
</dbReference>
<dbReference type="SUPFAM" id="SSF81653">
    <property type="entry name" value="Calcium ATPase, transduction domain A"/>
    <property type="match status" value="1"/>
</dbReference>
<evidence type="ECO:0000256" key="16">
    <source>
        <dbReference type="SAM" id="MobiDB-lite"/>
    </source>
</evidence>
<evidence type="ECO:0000256" key="12">
    <source>
        <dbReference type="ARBA" id="ARBA00023008"/>
    </source>
</evidence>
<feature type="transmembrane region" description="Helical" evidence="17">
    <location>
        <begin position="503"/>
        <end position="520"/>
    </location>
</feature>
<dbReference type="SFLD" id="SFLDS00003">
    <property type="entry name" value="Haloacid_Dehalogenase"/>
    <property type="match status" value="1"/>
</dbReference>
<evidence type="ECO:0000256" key="11">
    <source>
        <dbReference type="ARBA" id="ARBA00022989"/>
    </source>
</evidence>
<dbReference type="SFLD" id="SFLDF00027">
    <property type="entry name" value="p-type_atpase"/>
    <property type="match status" value="1"/>
</dbReference>
<dbReference type="InterPro" id="IPR023299">
    <property type="entry name" value="ATPase_P-typ_cyto_dom_N"/>
</dbReference>
<evidence type="ECO:0000256" key="7">
    <source>
        <dbReference type="ARBA" id="ARBA00022741"/>
    </source>
</evidence>
<dbReference type="InterPro" id="IPR045669">
    <property type="entry name" value="FHIP_C"/>
</dbReference>
<comment type="caution">
    <text evidence="19">The sequence shown here is derived from an EMBL/GenBank/DDBJ whole genome shotgun (WGS) entry which is preliminary data.</text>
</comment>
<dbReference type="GO" id="GO:0055070">
    <property type="term" value="P:copper ion homeostasis"/>
    <property type="evidence" value="ECO:0007669"/>
    <property type="project" value="TreeGrafter"/>
</dbReference>
<feature type="compositionally biased region" description="Low complexity" evidence="16">
    <location>
        <begin position="1327"/>
        <end position="1345"/>
    </location>
</feature>
<feature type="domain" description="HMA" evidence="18">
    <location>
        <begin position="201"/>
        <end position="267"/>
    </location>
</feature>
<dbReference type="GO" id="GO:0005524">
    <property type="term" value="F:ATP binding"/>
    <property type="evidence" value="ECO:0007669"/>
    <property type="project" value="UniProtKB-KW"/>
</dbReference>
<evidence type="ECO:0000256" key="1">
    <source>
        <dbReference type="ARBA" id="ARBA00004127"/>
    </source>
</evidence>
<keyword evidence="14 17" id="KW-0472">Membrane</keyword>
<dbReference type="CDD" id="cd00371">
    <property type="entry name" value="HMA"/>
    <property type="match status" value="3"/>
</dbReference>
<feature type="region of interest" description="Disordered" evidence="16">
    <location>
        <begin position="1986"/>
        <end position="2048"/>
    </location>
</feature>
<gene>
    <name evidence="19" type="ORF">RDB_LOCUS119111</name>
</gene>
<keyword evidence="11 17" id="KW-1133">Transmembrane helix</keyword>
<dbReference type="InterPro" id="IPR018303">
    <property type="entry name" value="ATPase_P-typ_P_site"/>
</dbReference>
<keyword evidence="4 17" id="KW-0812">Transmembrane</keyword>
<evidence type="ECO:0000256" key="9">
    <source>
        <dbReference type="ARBA" id="ARBA00022842"/>
    </source>
</evidence>
<comment type="similarity">
    <text evidence="2">Belongs to the cation transport ATPase (P-type) (TC 3.A.3) family. Type IB subfamily.</text>
</comment>
<dbReference type="SUPFAM" id="SSF81665">
    <property type="entry name" value="Calcium ATPase, transmembrane domain M"/>
    <property type="match status" value="1"/>
</dbReference>
<dbReference type="SUPFAM" id="SSF55008">
    <property type="entry name" value="HMA, heavy metal-associated domain"/>
    <property type="match status" value="3"/>
</dbReference>
<dbReference type="SFLD" id="SFLDG00002">
    <property type="entry name" value="C1.7:_P-type_atpase_like"/>
    <property type="match status" value="1"/>
</dbReference>
<sequence>MPTLSVPQIHCGSCKSFIQSLLSPLSGVGDLRVDIDRRILSFSTNATDTDKEKLIDNVGQLLAQAGYTVSNEKDGEPSHTGATMSAKDATAKHMEHCAACRDDSLLDSVVVAHDIRPLTLKTEFSIEGMTCASCTTSITNALKEHPGVLSVDVKLMLNSATVMHDGNACSVADIVSEIESIGFEASVNNSTPVNTKGVSPKETVFGIMGMTCSSCSGPLSKAIQELEGVEFVSVSLVSNSMTVRYNPNLVTIEDVTSAVEDRGFEVSQTVTRDLETEPSSDPSERTVQLEFQGMFCKECPARIAAHISGIGVDMITRPTLTSPIGSIRYTPSSKLTIRRILESLPEPITAKVYHPPSLHSISMKLQAREARKIARLFIIATLFTIPTFVVGIVGMIALHKSHPFRQHIERPVWGGAGLGVVVLWALATPVQFGVGWIFYKKSYASLFGGRRRQWRWTNLVHFGSMDLLVALSTTTAYLASIAMMAIDVRTPPHDAMKVEMRTYFDSSVFLIFFILAGRLLEGRAKVKTGDAISMLGAIRPEKALLIADDEAATQSGEAGVHQVSVDTLELGDTILVPPGSIPPADGTIISGKTTVDESSLTGESKPVEKGPGDVLVCGTTNLSSAVTVRVDKLGDATVLEKIVRAVADAQGRKAPIERLADRISGVFVPIVVWLSLIILAIWLGVSLGGALPEGSLPMGREGTGDKVFFAFEFMIATLVVACPCGIGLAAPTAQAVGAGMAAKAGVLAQGGGEAFQRASQVTTVVFDKTGTLTLGEPRVTNSKVLREFKWLLAALREMEMGSTHPIALALVRHCESESRDSEAPQLLECEEKSGRGLVALVRVGSESYPVLVGNAALMNDCGVHVDESHADEWQRRGKTVVYTAVGRPGADSSDQKLWGGYELTMSFAVADALRPESISTVAELHKAGKQVWMLSGDNIVTAKAVASDLGIPEDRVVAGVLPHEKADFITHLQSQDVVRSGRLPWPRREGKAVVAFCGDGLNDSAAIAAADVGIGLSHGSQITLSTSSFVLLSSSLSTLPFLLRLSRKVYLRQKLNFAWALVYNVAMIPVAAGAFYAIGHTRLPPVWSALAMALSSVSVVAAISPKPSRDHLGEFQMAWAEVKNTLMNPDERQLTRGIGSTSVPAHLQAMVDALVWESTRGDQESTGACLESLLKNDILGTLVSLSEADRPFGVQAEVLKTVGNLVVLMDEQFLVHTAVHKAVLRLLRVCVGDLIDEIPSSSSKAMGAASVSQRTSIANYEEDLVDLLCTLCSRIRTYRELLMIFFHDKHWFQSQKSYPLSEEDEAEAAEEEAEEEAANRPMRSLLSTTPRAPSPASSASTVTANPPQVKPEYEFLLFNYLLRFVHREGKIGDLARAGLLFLLDVAMSISDQPSAPGEASRPDPASDAALALAEYVLDGDFPDVLGAGLAAVYSVLPYKLELQRDYAAESEAQNGGMLLGGHHVVSAEEEAAYLEEAEERGRELNIGISTSREFRGRIDHFLKMAEFVQDVLKRNDASVYSRLGEATTINSDVEQTLDPSALVGNAISDAILRAFKRVFLENVLYPSILECSDADGSAVAVLSYIETMLRTLKHGRLTDTLVKYLVSEDTDSGRPVGATDSATRAIKKTRRKSSAMTLLEREPANKRQSTYYSSLGRFTLKDLIFSNLNSEVPSTATASLKLLHCLLEQHCEMCTDQVLSVIGDPLATAFPATVLPSVIEALEIPHLDSDSDEEFVYPGGETANPPLKTPLPFVKLISGAIHKTTTYATHERELGLYLSLVSRINPSNELDVFSTGYENYVRDALETVQSEVCYCRTLDGDPSYTGWKHRLQPNDTLLKLLLRSLRHFFMQTPEFNVALTGVLAAISCCPNRSIAGWLAFDVESQPPSSKPFQNPDDGDDRSIDSARSLEVASTSVNPNDAETRPVIYDALLGLVIQLERYRSRILDFDKHLTDRRQGLHFSENISDALNLDISLEIANDWTFSQPPLPAAPETPPRPKNKPGPSFMSFLSSKKVKSPSSSAAPEPTTPPRSGGSKVVPPTPFSSHYQNTSTIELDGFAAAEPITGPWASDKKSSNVHTEEDVFTAWKDPESHGEGGSRVRERRDKKRISLSQLLDNTVILEEFIKEMAGIIQARRSLGIDGVRIFD</sequence>
<dbReference type="InterPro" id="IPR023214">
    <property type="entry name" value="HAD_sf"/>
</dbReference>
<keyword evidence="6" id="KW-0677">Repeat</keyword>
<evidence type="ECO:0000256" key="4">
    <source>
        <dbReference type="ARBA" id="ARBA00022692"/>
    </source>
</evidence>
<comment type="similarity">
    <text evidence="15">Belongs to the FHIP family.</text>
</comment>
<dbReference type="NCBIfam" id="TIGR00003">
    <property type="entry name" value="copper ion binding protein"/>
    <property type="match status" value="1"/>
</dbReference>
<keyword evidence="8" id="KW-0067">ATP-binding</keyword>
<evidence type="ECO:0000259" key="18">
    <source>
        <dbReference type="PROSITE" id="PS50846"/>
    </source>
</evidence>
<dbReference type="Gene3D" id="3.40.50.1000">
    <property type="entry name" value="HAD superfamily/HAD-like"/>
    <property type="match status" value="1"/>
</dbReference>
<dbReference type="Pfam" id="PF19314">
    <property type="entry name" value="DUF5917"/>
    <property type="match status" value="1"/>
</dbReference>
<dbReference type="PROSITE" id="PS50846">
    <property type="entry name" value="HMA_2"/>
    <property type="match status" value="2"/>
</dbReference>